<dbReference type="SMART" id="SM00862">
    <property type="entry name" value="Trans_reg_C"/>
    <property type="match status" value="1"/>
</dbReference>
<dbReference type="Pfam" id="PF13191">
    <property type="entry name" value="AAA_16"/>
    <property type="match status" value="1"/>
</dbReference>
<sequence>MHVGVLGPTELAVDGVLVDLGGVKKRMVVAALALHAGRPVSVDSLIDVLWGEDPPPTAVPTLHVYVAGVRRLFEPDRPARARPRVVVTVTPGYALRLPVGAVDAAAFDAAVDEAHRRLGAGVVAAEVPARPRLAAEELVGLVGQLDGALASWRGEPYADLADVPAAVAERARLEELRAVALEDRAVARLALGEHGTVAAELEALTARHPHRERLWLLRVLALAGSGRQADALDALRQVRRIFADDLGLDPGAALQGLEAAVLRQDPALIWRPDEGTGARQAPGPVPSLPAVDVHDSPVRWPMVGRVDELAALFGLLDRALASVPSFGLLVGEAGIGKTRLTEELAALARTRGFAVLWGRCSEDEGAPPMWPWVGVLRALADAVPATDLPAAARDDLAELFELLAIGLGRGTEPAHDPNVARFRLWSAATRLLVAASGARPLLIVLDDLHWADPSSLRLLSHLVEELTGGRVAVLTTRRPYPEPTGALARVAELLGRQHALRLDLSGLSAAATSALVEAVAERKATAAEAETLRERTEGNPFFIVELVCLMGDRRDALPSAVTDVVTRRVARLPGATGDVLRTAAVIGRRFDLALLADAVGRDEEAILDDLDPALAAGVVGEEETVDRFRFAHALVRDVVYAGLPAARRARRHAVVARSLSARDGAAERLSEVARHWLAAGPAHAPRAWRAAAAAAAHAGDLCAYEEEAALLAAALEAQRGDGAATPLDRYDLLMLRAEACRWLADRNGLTEAITAAVAEAERMGDVVRVARAAVAATEGAFFQLRPYGQTDEEAIAVLRRVLRDLPPDDGEPRCRALLTLAGELYYGDASAYRTALVEQGMAMARRIGDPALLVWACQTAFVATWRVDTADLRMSLCDEGLAAAQELGDPVREAILRTQRAIVAAELGRIAELHVEVRRARAVADRLRLDHLSIILTEVEWPWLAMRGQAGDVERLLARQRRFAELTSVPQYQVVLSISMAHGLQWRGRAHEIADIYQEAMDRSALPMEMNTLWGLARGDRLAEARVAYQRWGIPLTSNDWGSLMERCQAAEVAFGLGLAEAAAEIYRWLAPYAGRCCTAGFGGALGPVDAFLALAASAAGERDAAARHADDALRLCAEWDIPLAAQWVREQRERGGF</sequence>
<dbReference type="Gene3D" id="1.10.10.10">
    <property type="entry name" value="Winged helix-like DNA-binding domain superfamily/Winged helix DNA-binding domain"/>
    <property type="match status" value="1"/>
</dbReference>
<dbReference type="Proteomes" id="UP000482960">
    <property type="component" value="Unassembled WGS sequence"/>
</dbReference>
<dbReference type="SUPFAM" id="SSF46894">
    <property type="entry name" value="C-terminal effector domain of the bipartite response regulators"/>
    <property type="match status" value="1"/>
</dbReference>
<dbReference type="SUPFAM" id="SSF48452">
    <property type="entry name" value="TPR-like"/>
    <property type="match status" value="1"/>
</dbReference>
<comment type="caution">
    <text evidence="7">The sequence shown here is derived from an EMBL/GenBank/DDBJ whole genome shotgun (WGS) entry which is preliminary data.</text>
</comment>
<accession>A0A6V8KSR0</accession>
<dbReference type="InterPro" id="IPR051677">
    <property type="entry name" value="AfsR-DnrI-RedD_regulator"/>
</dbReference>
<dbReference type="InterPro" id="IPR005158">
    <property type="entry name" value="BTAD"/>
</dbReference>
<evidence type="ECO:0000256" key="5">
    <source>
        <dbReference type="PROSITE-ProRule" id="PRU01091"/>
    </source>
</evidence>
<dbReference type="Pfam" id="PF03704">
    <property type="entry name" value="BTAD"/>
    <property type="match status" value="1"/>
</dbReference>
<dbReference type="Pfam" id="PF00486">
    <property type="entry name" value="Trans_reg_C"/>
    <property type="match status" value="1"/>
</dbReference>
<dbReference type="SMART" id="SM01043">
    <property type="entry name" value="BTAD"/>
    <property type="match status" value="1"/>
</dbReference>
<name>A0A6V8KSR0_9ACTN</name>
<reference evidence="7 8" key="2">
    <citation type="submission" date="2020-03" db="EMBL/GenBank/DDBJ databases">
        <authorList>
            <person name="Ichikawa N."/>
            <person name="Kimura A."/>
            <person name="Kitahashi Y."/>
            <person name="Uohara A."/>
        </authorList>
    </citation>
    <scope>NUCLEOTIDE SEQUENCE [LARGE SCALE GENOMIC DNA]</scope>
    <source>
        <strain evidence="7 8">NBRC 108638</strain>
    </source>
</reference>
<dbReference type="GO" id="GO:0000160">
    <property type="term" value="P:phosphorelay signal transduction system"/>
    <property type="evidence" value="ECO:0007669"/>
    <property type="project" value="InterPro"/>
</dbReference>
<evidence type="ECO:0000259" key="6">
    <source>
        <dbReference type="PROSITE" id="PS51755"/>
    </source>
</evidence>
<dbReference type="Gene3D" id="3.40.50.300">
    <property type="entry name" value="P-loop containing nucleotide triphosphate hydrolases"/>
    <property type="match status" value="1"/>
</dbReference>
<dbReference type="Gene3D" id="1.25.40.10">
    <property type="entry name" value="Tetratricopeptide repeat domain"/>
    <property type="match status" value="1"/>
</dbReference>
<dbReference type="InterPro" id="IPR036388">
    <property type="entry name" value="WH-like_DNA-bd_sf"/>
</dbReference>
<organism evidence="7 8">
    <name type="scientific">Phytohabitans rumicis</name>
    <dbReference type="NCBI Taxonomy" id="1076125"/>
    <lineage>
        <taxon>Bacteria</taxon>
        <taxon>Bacillati</taxon>
        <taxon>Actinomycetota</taxon>
        <taxon>Actinomycetes</taxon>
        <taxon>Micromonosporales</taxon>
        <taxon>Micromonosporaceae</taxon>
    </lineage>
</organism>
<dbReference type="GO" id="GO:0003677">
    <property type="term" value="F:DNA binding"/>
    <property type="evidence" value="ECO:0007669"/>
    <property type="project" value="UniProtKB-UniRule"/>
</dbReference>
<dbReference type="PANTHER" id="PTHR35807">
    <property type="entry name" value="TRANSCRIPTIONAL REGULATOR REDD-RELATED"/>
    <property type="match status" value="1"/>
</dbReference>
<dbReference type="GO" id="GO:0006355">
    <property type="term" value="P:regulation of DNA-templated transcription"/>
    <property type="evidence" value="ECO:0007669"/>
    <property type="project" value="InterPro"/>
</dbReference>
<proteinExistence type="inferred from homology"/>
<dbReference type="InterPro" id="IPR027417">
    <property type="entry name" value="P-loop_NTPase"/>
</dbReference>
<evidence type="ECO:0000313" key="7">
    <source>
        <dbReference type="EMBL" id="GFJ86844.1"/>
    </source>
</evidence>
<dbReference type="InterPro" id="IPR016032">
    <property type="entry name" value="Sig_transdc_resp-reg_C-effctor"/>
</dbReference>
<dbReference type="AlphaFoldDB" id="A0A6V8KSR0"/>
<keyword evidence="3 5" id="KW-0238">DNA-binding</keyword>
<gene>
    <name evidence="7" type="ORF">Prum_004860</name>
</gene>
<reference evidence="7 8" key="1">
    <citation type="submission" date="2020-03" db="EMBL/GenBank/DDBJ databases">
        <title>Whole genome shotgun sequence of Phytohabitans rumicis NBRC 108638.</title>
        <authorList>
            <person name="Komaki H."/>
            <person name="Tamura T."/>
        </authorList>
    </citation>
    <scope>NUCLEOTIDE SEQUENCE [LARGE SCALE GENOMIC DNA]</scope>
    <source>
        <strain evidence="7 8">NBRC 108638</strain>
    </source>
</reference>
<keyword evidence="4" id="KW-0804">Transcription</keyword>
<dbReference type="InterPro" id="IPR001867">
    <property type="entry name" value="OmpR/PhoB-type_DNA-bd"/>
</dbReference>
<dbReference type="SUPFAM" id="SSF52540">
    <property type="entry name" value="P-loop containing nucleoside triphosphate hydrolases"/>
    <property type="match status" value="1"/>
</dbReference>
<dbReference type="CDD" id="cd15831">
    <property type="entry name" value="BTAD"/>
    <property type="match status" value="1"/>
</dbReference>
<evidence type="ECO:0000256" key="1">
    <source>
        <dbReference type="ARBA" id="ARBA00005820"/>
    </source>
</evidence>
<evidence type="ECO:0000313" key="8">
    <source>
        <dbReference type="Proteomes" id="UP000482960"/>
    </source>
</evidence>
<dbReference type="PANTHER" id="PTHR35807:SF1">
    <property type="entry name" value="TRANSCRIPTIONAL REGULATOR REDD"/>
    <property type="match status" value="1"/>
</dbReference>
<dbReference type="EMBL" id="BLPG01000001">
    <property type="protein sequence ID" value="GFJ86844.1"/>
    <property type="molecule type" value="Genomic_DNA"/>
</dbReference>
<protein>
    <recommendedName>
        <fullName evidence="6">OmpR/PhoB-type domain-containing protein</fullName>
    </recommendedName>
</protein>
<evidence type="ECO:0000256" key="4">
    <source>
        <dbReference type="ARBA" id="ARBA00023163"/>
    </source>
</evidence>
<evidence type="ECO:0000256" key="3">
    <source>
        <dbReference type="ARBA" id="ARBA00023125"/>
    </source>
</evidence>
<keyword evidence="2" id="KW-0805">Transcription regulation</keyword>
<feature type="domain" description="OmpR/PhoB-type" evidence="6">
    <location>
        <begin position="1"/>
        <end position="97"/>
    </location>
</feature>
<comment type="similarity">
    <text evidence="1">Belongs to the AfsR/DnrI/RedD regulatory family.</text>
</comment>
<dbReference type="InterPro" id="IPR041664">
    <property type="entry name" value="AAA_16"/>
</dbReference>
<keyword evidence="8" id="KW-1185">Reference proteome</keyword>
<dbReference type="InterPro" id="IPR011990">
    <property type="entry name" value="TPR-like_helical_dom_sf"/>
</dbReference>
<feature type="DNA-binding region" description="OmpR/PhoB-type" evidence="5">
    <location>
        <begin position="1"/>
        <end position="97"/>
    </location>
</feature>
<dbReference type="PROSITE" id="PS51755">
    <property type="entry name" value="OMPR_PHOB"/>
    <property type="match status" value="1"/>
</dbReference>
<evidence type="ECO:0000256" key="2">
    <source>
        <dbReference type="ARBA" id="ARBA00023015"/>
    </source>
</evidence>